<evidence type="ECO:0000256" key="1">
    <source>
        <dbReference type="SAM" id="MobiDB-lite"/>
    </source>
</evidence>
<feature type="compositionally biased region" description="Basic and acidic residues" evidence="1">
    <location>
        <begin position="44"/>
        <end position="62"/>
    </location>
</feature>
<evidence type="ECO:0000313" key="2">
    <source>
        <dbReference type="EMBL" id="EYC38304.1"/>
    </source>
</evidence>
<name>A0A016WEM7_9BILA</name>
<keyword evidence="3" id="KW-1185">Reference proteome</keyword>
<proteinExistence type="predicted"/>
<organism evidence="2 3">
    <name type="scientific">Ancylostoma ceylanicum</name>
    <dbReference type="NCBI Taxonomy" id="53326"/>
    <lineage>
        <taxon>Eukaryota</taxon>
        <taxon>Metazoa</taxon>
        <taxon>Ecdysozoa</taxon>
        <taxon>Nematoda</taxon>
        <taxon>Chromadorea</taxon>
        <taxon>Rhabditida</taxon>
        <taxon>Rhabditina</taxon>
        <taxon>Rhabditomorpha</taxon>
        <taxon>Strongyloidea</taxon>
        <taxon>Ancylostomatidae</taxon>
        <taxon>Ancylostomatinae</taxon>
        <taxon>Ancylostoma</taxon>
    </lineage>
</organism>
<comment type="caution">
    <text evidence="2">The sequence shown here is derived from an EMBL/GenBank/DDBJ whole genome shotgun (WGS) entry which is preliminary data.</text>
</comment>
<dbReference type="EMBL" id="JARK01000326">
    <property type="protein sequence ID" value="EYC38304.1"/>
    <property type="molecule type" value="Genomic_DNA"/>
</dbReference>
<sequence>MDEADLAEYNRFCEMRFIYRSMTCSKDKELFKEYCLKAVKKKQAESEKEMGGCSKMHPEDRAPLQVLG</sequence>
<evidence type="ECO:0000313" key="3">
    <source>
        <dbReference type="Proteomes" id="UP000024635"/>
    </source>
</evidence>
<gene>
    <name evidence="2" type="primary">Acey_s0726.g1869</name>
    <name evidence="2" type="ORF">Y032_0726g1869</name>
</gene>
<feature type="region of interest" description="Disordered" evidence="1">
    <location>
        <begin position="44"/>
        <end position="68"/>
    </location>
</feature>
<dbReference type="Proteomes" id="UP000024635">
    <property type="component" value="Unassembled WGS sequence"/>
</dbReference>
<reference evidence="3" key="1">
    <citation type="journal article" date="2015" name="Nat. Genet.">
        <title>The genome and transcriptome of the zoonotic hookworm Ancylostoma ceylanicum identify infection-specific gene families.</title>
        <authorList>
            <person name="Schwarz E.M."/>
            <person name="Hu Y."/>
            <person name="Antoshechkin I."/>
            <person name="Miller M.M."/>
            <person name="Sternberg P.W."/>
            <person name="Aroian R.V."/>
        </authorList>
    </citation>
    <scope>NUCLEOTIDE SEQUENCE</scope>
    <source>
        <strain evidence="3">HY135</strain>
    </source>
</reference>
<accession>A0A016WEM7</accession>
<protein>
    <submittedName>
        <fullName evidence="2">Uncharacterized protein</fullName>
    </submittedName>
</protein>
<dbReference type="AlphaFoldDB" id="A0A016WEM7"/>